<gene>
    <name evidence="4" type="ORF">DHEL01_v209432</name>
</gene>
<dbReference type="PROSITE" id="PS50297">
    <property type="entry name" value="ANK_REP_REGION"/>
    <property type="match status" value="2"/>
</dbReference>
<evidence type="ECO:0000256" key="2">
    <source>
        <dbReference type="ARBA" id="ARBA00023043"/>
    </source>
</evidence>
<evidence type="ECO:0000313" key="4">
    <source>
        <dbReference type="EMBL" id="POS72175.1"/>
    </source>
</evidence>
<organism evidence="4 5">
    <name type="scientific">Diaporthe helianthi</name>
    <dbReference type="NCBI Taxonomy" id="158607"/>
    <lineage>
        <taxon>Eukaryota</taxon>
        <taxon>Fungi</taxon>
        <taxon>Dikarya</taxon>
        <taxon>Ascomycota</taxon>
        <taxon>Pezizomycotina</taxon>
        <taxon>Sordariomycetes</taxon>
        <taxon>Sordariomycetidae</taxon>
        <taxon>Diaporthales</taxon>
        <taxon>Diaporthaceae</taxon>
        <taxon>Diaporthe</taxon>
    </lineage>
</organism>
<proteinExistence type="predicted"/>
<dbReference type="EMBL" id="MAVT02001065">
    <property type="protein sequence ID" value="POS72175.1"/>
    <property type="molecule type" value="Genomic_DNA"/>
</dbReference>
<feature type="repeat" description="ANK" evidence="3">
    <location>
        <begin position="124"/>
        <end position="156"/>
    </location>
</feature>
<dbReference type="SMART" id="SM00248">
    <property type="entry name" value="ANK"/>
    <property type="match status" value="5"/>
</dbReference>
<dbReference type="Proteomes" id="UP000094444">
    <property type="component" value="Unassembled WGS sequence"/>
</dbReference>
<name>A0A2P5HPM6_DIAHE</name>
<accession>A0A2P5HPM6</accession>
<dbReference type="InterPro" id="IPR036770">
    <property type="entry name" value="Ankyrin_rpt-contain_sf"/>
</dbReference>
<dbReference type="InterPro" id="IPR002110">
    <property type="entry name" value="Ankyrin_rpt"/>
</dbReference>
<keyword evidence="1" id="KW-0677">Repeat</keyword>
<dbReference type="CDD" id="cd09917">
    <property type="entry name" value="F-box_SF"/>
    <property type="match status" value="1"/>
</dbReference>
<dbReference type="PROSITE" id="PS50088">
    <property type="entry name" value="ANK_REPEAT"/>
    <property type="match status" value="3"/>
</dbReference>
<protein>
    <submittedName>
        <fullName evidence="4">Uncharacterized protein</fullName>
    </submittedName>
</protein>
<dbReference type="PANTHER" id="PTHR24198">
    <property type="entry name" value="ANKYRIN REPEAT AND PROTEIN KINASE DOMAIN-CONTAINING PROTEIN"/>
    <property type="match status" value="1"/>
</dbReference>
<keyword evidence="5" id="KW-1185">Reference proteome</keyword>
<dbReference type="PANTHER" id="PTHR24198:SF165">
    <property type="entry name" value="ANKYRIN REPEAT-CONTAINING PROTEIN-RELATED"/>
    <property type="match status" value="1"/>
</dbReference>
<reference evidence="4" key="1">
    <citation type="submission" date="2017-09" db="EMBL/GenBank/DDBJ databases">
        <title>Polyketide synthases of a Diaporthe helianthi virulent isolate.</title>
        <authorList>
            <person name="Baroncelli R."/>
        </authorList>
    </citation>
    <scope>NUCLEOTIDE SEQUENCE [LARGE SCALE GENOMIC DNA]</scope>
    <source>
        <strain evidence="4">7/96</strain>
    </source>
</reference>
<evidence type="ECO:0000256" key="1">
    <source>
        <dbReference type="ARBA" id="ARBA00022737"/>
    </source>
</evidence>
<dbReference type="OrthoDB" id="341259at2759"/>
<dbReference type="InParanoid" id="A0A2P5HPM6"/>
<dbReference type="SUPFAM" id="SSF48403">
    <property type="entry name" value="Ankyrin repeat"/>
    <property type="match status" value="1"/>
</dbReference>
<feature type="repeat" description="ANK" evidence="3">
    <location>
        <begin position="196"/>
        <end position="222"/>
    </location>
</feature>
<dbReference type="Pfam" id="PF00023">
    <property type="entry name" value="Ank"/>
    <property type="match status" value="2"/>
</dbReference>
<dbReference type="AlphaFoldDB" id="A0A2P5HPM6"/>
<dbReference type="STRING" id="158607.A0A2P5HPM6"/>
<comment type="caution">
    <text evidence="4">The sequence shown here is derived from an EMBL/GenBank/DDBJ whole genome shotgun (WGS) entry which is preliminary data.</text>
</comment>
<dbReference type="Pfam" id="PF12796">
    <property type="entry name" value="Ank_2"/>
    <property type="match status" value="1"/>
</dbReference>
<dbReference type="Gene3D" id="1.25.40.20">
    <property type="entry name" value="Ankyrin repeat-containing domain"/>
    <property type="match status" value="2"/>
</dbReference>
<evidence type="ECO:0000256" key="3">
    <source>
        <dbReference type="PROSITE-ProRule" id="PRU00023"/>
    </source>
</evidence>
<sequence length="382" mass="42463">MDMVWVPQNHLGRLPEEILLMIMKQRSLSVRDLISLAQTNHRNYRVGISPAYKAHIEQNYGLAIYWAIENGQQATLERLVENGVSVDIVDRNGIPIFSDRLLRNMGGLELTKAHMAVVEFEWPTRVTPLAWAASEGQDSMVESLLDNGARLELPSEGLCKCSHGLLISHCSKPYPIPPYFHRATFDDDEEDRGGPYGWTALHYALCHQNASTAQLLLARGADATDLGGMVPALLVATQFGLNGTVEYLMANSLADINAKNPNGVTALHLAHLAGRYDLVARFLEWGADINARFTGEDGPWTVFSMACATGLFDRALQYLRRGADPRIVLKKHGHGDWDAYTAMRLIWGNEMNLKHFGWEELACAMELEQEIIARGNEDAPVA</sequence>
<evidence type="ECO:0000313" key="5">
    <source>
        <dbReference type="Proteomes" id="UP000094444"/>
    </source>
</evidence>
<keyword evidence="2 3" id="KW-0040">ANK repeat</keyword>
<feature type="repeat" description="ANK" evidence="3">
    <location>
        <begin position="262"/>
        <end position="294"/>
    </location>
</feature>